<accession>A0A3B0RK21</accession>
<protein>
    <submittedName>
        <fullName evidence="2">Transcriptional regulator, MarR family</fullName>
    </submittedName>
</protein>
<name>A0A3B0RK21_9ZZZZ</name>
<dbReference type="Pfam" id="PF13601">
    <property type="entry name" value="HTH_34"/>
    <property type="match status" value="1"/>
</dbReference>
<dbReference type="InterPro" id="IPR036388">
    <property type="entry name" value="WH-like_DNA-bd_sf"/>
</dbReference>
<reference evidence="2" key="1">
    <citation type="submission" date="2018-06" db="EMBL/GenBank/DDBJ databases">
        <authorList>
            <person name="Zhirakovskaya E."/>
        </authorList>
    </citation>
    <scope>NUCLEOTIDE SEQUENCE</scope>
</reference>
<dbReference type="SUPFAM" id="SSF46785">
    <property type="entry name" value="Winged helix' DNA-binding domain"/>
    <property type="match status" value="1"/>
</dbReference>
<evidence type="ECO:0000313" key="2">
    <source>
        <dbReference type="EMBL" id="VAV89126.1"/>
    </source>
</evidence>
<dbReference type="EMBL" id="UOEE01000085">
    <property type="protein sequence ID" value="VAV89126.1"/>
    <property type="molecule type" value="Genomic_DNA"/>
</dbReference>
<gene>
    <name evidence="2" type="ORF">MNBD_ALPHA06-1394</name>
</gene>
<dbReference type="CDD" id="cd00090">
    <property type="entry name" value="HTH_ARSR"/>
    <property type="match status" value="1"/>
</dbReference>
<organism evidence="2">
    <name type="scientific">hydrothermal vent metagenome</name>
    <dbReference type="NCBI Taxonomy" id="652676"/>
    <lineage>
        <taxon>unclassified sequences</taxon>
        <taxon>metagenomes</taxon>
        <taxon>ecological metagenomes</taxon>
    </lineage>
</organism>
<dbReference type="PANTHER" id="PTHR37318">
    <property type="entry name" value="BSL7504 PROTEIN"/>
    <property type="match status" value="1"/>
</dbReference>
<dbReference type="InterPro" id="IPR027395">
    <property type="entry name" value="WH_DNA-bd_dom"/>
</dbReference>
<dbReference type="Gene3D" id="1.10.10.10">
    <property type="entry name" value="Winged helix-like DNA-binding domain superfamily/Winged helix DNA-binding domain"/>
    <property type="match status" value="1"/>
</dbReference>
<feature type="domain" description="Winged helix DNA-binding" evidence="1">
    <location>
        <begin position="17"/>
        <end position="96"/>
    </location>
</feature>
<proteinExistence type="predicted"/>
<sequence length="101" mass="11360">MAMFNSKQLDPLIHGRVRLGMMAYLASVSTASFGEIKTKLQTSDGNLSTHLRKLEQAGYVQVKKRFSNRKPLTTIELSKAGRSAWIGYLEQMQNLLQQTNS</sequence>
<dbReference type="InterPro" id="IPR011991">
    <property type="entry name" value="ArsR-like_HTH"/>
</dbReference>
<dbReference type="PANTHER" id="PTHR37318:SF1">
    <property type="entry name" value="BSL7504 PROTEIN"/>
    <property type="match status" value="1"/>
</dbReference>
<dbReference type="AlphaFoldDB" id="A0A3B0RK21"/>
<evidence type="ECO:0000259" key="1">
    <source>
        <dbReference type="Pfam" id="PF13601"/>
    </source>
</evidence>
<dbReference type="InterPro" id="IPR036390">
    <property type="entry name" value="WH_DNA-bd_sf"/>
</dbReference>